<dbReference type="Proteomes" id="UP000005707">
    <property type="component" value="Unassembled WGS sequence"/>
</dbReference>
<evidence type="ECO:0000259" key="1">
    <source>
        <dbReference type="Pfam" id="PF00144"/>
    </source>
</evidence>
<dbReference type="EMBL" id="AFNU02000002">
    <property type="protein sequence ID" value="ERJ13221.1"/>
    <property type="molecule type" value="Genomic_DNA"/>
</dbReference>
<evidence type="ECO:0000313" key="3">
    <source>
        <dbReference type="Proteomes" id="UP000005707"/>
    </source>
</evidence>
<protein>
    <submittedName>
        <fullName evidence="2">Esterase protein</fullName>
        <ecNumber evidence="2">3.5.2.6</ecNumber>
    </submittedName>
</protein>
<dbReference type="InterPro" id="IPR012338">
    <property type="entry name" value="Beta-lactam/transpept-like"/>
</dbReference>
<organism evidence="2 3">
    <name type="scientific">Haloplasma contractile SSD-17B</name>
    <dbReference type="NCBI Taxonomy" id="1033810"/>
    <lineage>
        <taxon>Bacteria</taxon>
        <taxon>Bacillati</taxon>
        <taxon>Mycoplasmatota</taxon>
        <taxon>Mollicutes</taxon>
        <taxon>Haloplasmatales</taxon>
        <taxon>Haloplasmataceae</taxon>
        <taxon>Haloplasma</taxon>
    </lineage>
</organism>
<evidence type="ECO:0000313" key="2">
    <source>
        <dbReference type="EMBL" id="ERJ13221.1"/>
    </source>
</evidence>
<dbReference type="RefSeq" id="WP_008826768.1">
    <property type="nucleotide sequence ID" value="NZ_AFNU02000002.1"/>
</dbReference>
<keyword evidence="3" id="KW-1185">Reference proteome</keyword>
<comment type="caution">
    <text evidence="2">The sequence shown here is derived from an EMBL/GenBank/DDBJ whole genome shotgun (WGS) entry which is preliminary data.</text>
</comment>
<dbReference type="STRING" id="1033810.HLPCO_000845"/>
<sequence length="522" mass="59899">MEKCIEKRIDAIFSRWTEGVCPGGQIRVRKKGEIIYSKNFGFANLEHQVPVQDDTVFHVASVSKQITVMSILLLAEEGTIDIDDDVRKYLPDLIQFNEPVTIRNMMNNVSGIRDQWELLSLSGVRLRDTITQEDALSMIGRQKTLNFEPLSQYMYSNSNFTLLAEVVERVSGQKFDQFARQRIFKPLEMNQTQFKVAYWKIVKNRADSYSEVGTGQLIRKVLNYGTYGATSLNTTADDFLKWMEQFKKPTICTSETINAMLETPELKDGKKSVYAGGLMVGDHQGHPYIEHGGSDAAFRSQIFRFIEDDLDIIIFSNTTNIPLNKAAYQIANIVLGFENKKEECKFGPDEAYYREDLDYNSVPGFYMVDLNGYRITFKFSALDGNLYEVNQYGKIPLYHQLGNCYKLSNDWELFFGEKCCLKINEQLFDLKKLQPYKEELEGCIYEGQYESKELATTYTITKEDGLLYLTHGRNGKSLLYELKQHTFVNENGATFKIILEKNEIKGFELIGGRVKSIIFTAV</sequence>
<dbReference type="PANTHER" id="PTHR46825">
    <property type="entry name" value="D-ALANYL-D-ALANINE-CARBOXYPEPTIDASE/ENDOPEPTIDASE AMPH"/>
    <property type="match status" value="1"/>
</dbReference>
<dbReference type="PANTHER" id="PTHR46825:SF9">
    <property type="entry name" value="BETA-LACTAMASE-RELATED DOMAIN-CONTAINING PROTEIN"/>
    <property type="match status" value="1"/>
</dbReference>
<keyword evidence="2" id="KW-0378">Hydrolase</keyword>
<feature type="domain" description="Beta-lactamase-related" evidence="1">
    <location>
        <begin position="14"/>
        <end position="326"/>
    </location>
</feature>
<proteinExistence type="predicted"/>
<dbReference type="OrthoDB" id="9803467at2"/>
<dbReference type="InterPro" id="IPR001466">
    <property type="entry name" value="Beta-lactam-related"/>
</dbReference>
<dbReference type="InParanoid" id="U2EEV1"/>
<dbReference type="Gene3D" id="3.40.710.10">
    <property type="entry name" value="DD-peptidase/beta-lactamase superfamily"/>
    <property type="match status" value="1"/>
</dbReference>
<dbReference type="SUPFAM" id="SSF56601">
    <property type="entry name" value="beta-lactamase/transpeptidase-like"/>
    <property type="match status" value="1"/>
</dbReference>
<dbReference type="GO" id="GO:0008800">
    <property type="term" value="F:beta-lactamase activity"/>
    <property type="evidence" value="ECO:0007669"/>
    <property type="project" value="UniProtKB-EC"/>
</dbReference>
<name>U2EEV1_9MOLU</name>
<dbReference type="Pfam" id="PF00144">
    <property type="entry name" value="Beta-lactamase"/>
    <property type="match status" value="1"/>
</dbReference>
<dbReference type="FunCoup" id="U2EEV1">
    <property type="interactions" value="77"/>
</dbReference>
<dbReference type="EC" id="3.5.2.6" evidence="2"/>
<reference evidence="2 3" key="1">
    <citation type="journal article" date="2011" name="J. Bacteriol.">
        <title>Genome sequence of Haloplasma contractile, an unusual contractile bacterium from a deep-sea anoxic brine lake.</title>
        <authorList>
            <person name="Antunes A."/>
            <person name="Alam I."/>
            <person name="El Dorry H."/>
            <person name="Siam R."/>
            <person name="Robertson A."/>
            <person name="Bajic V.B."/>
            <person name="Stingl U."/>
        </authorList>
    </citation>
    <scope>NUCLEOTIDE SEQUENCE [LARGE SCALE GENOMIC DNA]</scope>
    <source>
        <strain evidence="2 3">SSD-17B</strain>
    </source>
</reference>
<dbReference type="InterPro" id="IPR050491">
    <property type="entry name" value="AmpC-like"/>
</dbReference>
<dbReference type="eggNOG" id="COG1680">
    <property type="taxonomic scope" value="Bacteria"/>
</dbReference>
<reference evidence="2 3" key="2">
    <citation type="journal article" date="2013" name="PLoS ONE">
        <title>INDIGO - INtegrated Data Warehouse of MIcrobial GenOmes with Examples from the Red Sea Extremophiles.</title>
        <authorList>
            <person name="Alam I."/>
            <person name="Antunes A."/>
            <person name="Kamau A.A."/>
            <person name="Ba Alawi W."/>
            <person name="Kalkatawi M."/>
            <person name="Stingl U."/>
            <person name="Bajic V.B."/>
        </authorList>
    </citation>
    <scope>NUCLEOTIDE SEQUENCE [LARGE SCALE GENOMIC DNA]</scope>
    <source>
        <strain evidence="2 3">SSD-17B</strain>
    </source>
</reference>
<dbReference type="AlphaFoldDB" id="U2EEV1"/>
<accession>U2EEV1</accession>
<gene>
    <name evidence="2" type="ORF">HLPCO_000845</name>
</gene>